<evidence type="ECO:0000313" key="1">
    <source>
        <dbReference type="EMBL" id="SCZ41444.1"/>
    </source>
</evidence>
<gene>
    <name evidence="1" type="ORF">SAMN03080610_02773</name>
</gene>
<dbReference type="GO" id="GO:0016757">
    <property type="term" value="F:glycosyltransferase activity"/>
    <property type="evidence" value="ECO:0007669"/>
    <property type="project" value="InterPro"/>
</dbReference>
<sequence>MAKVAYATLAANPDYLIGATALARSFRMTESEAPLLVLAPEDLPGLDQMEAEGVRVVPTRPPEVSEAFRERHSRAAQHREAPFTRGEKPSFHDPLLNFAKLRLWELDEYERIVFVDADALFLRNCDKLFGYPGFSAAPNVYDALDGFHRLNSGVFVTEPNKATYETMMLVLDAPDAFWPRTDQSFLQDYFADWHGLPYIYNVLQYVYFRLPQLWNWDATKILHYQYEKPWQEDHPKRAELGPLIDLWWNVMEGRGLPESLDPIVPVA</sequence>
<dbReference type="STRING" id="1120955.SAMN03080610_02773"/>
<keyword evidence="1" id="KW-0808">Transferase</keyword>
<dbReference type="Proteomes" id="UP000199347">
    <property type="component" value="Unassembled WGS sequence"/>
</dbReference>
<dbReference type="InterPro" id="IPR029044">
    <property type="entry name" value="Nucleotide-diphossugar_trans"/>
</dbReference>
<dbReference type="InterPro" id="IPR002495">
    <property type="entry name" value="Glyco_trans_8"/>
</dbReference>
<dbReference type="OrthoDB" id="8278609at2"/>
<dbReference type="Pfam" id="PF01501">
    <property type="entry name" value="Glyco_transf_8"/>
    <property type="match status" value="1"/>
</dbReference>
<dbReference type="SUPFAM" id="SSF53448">
    <property type="entry name" value="Nucleotide-diphospho-sugar transferases"/>
    <property type="match status" value="1"/>
</dbReference>
<dbReference type="InterPro" id="IPR050587">
    <property type="entry name" value="GNT1/Glycosyltrans_8"/>
</dbReference>
<accession>A0A1G5NW16</accession>
<dbReference type="RefSeq" id="WP_092814301.1">
    <property type="nucleotide sequence ID" value="NZ_FMVW01000006.1"/>
</dbReference>
<keyword evidence="2" id="KW-1185">Reference proteome</keyword>
<protein>
    <submittedName>
        <fullName evidence="1">Alpha-N-acetylglucosamine transferase</fullName>
    </submittedName>
</protein>
<dbReference type="AlphaFoldDB" id="A0A1G5NW16"/>
<name>A0A1G5NW16_AFIMA</name>
<dbReference type="EMBL" id="FMVW01000006">
    <property type="protein sequence ID" value="SCZ41444.1"/>
    <property type="molecule type" value="Genomic_DNA"/>
</dbReference>
<dbReference type="PANTHER" id="PTHR11183">
    <property type="entry name" value="GLYCOGENIN SUBFAMILY MEMBER"/>
    <property type="match status" value="1"/>
</dbReference>
<reference evidence="2" key="1">
    <citation type="submission" date="2016-10" db="EMBL/GenBank/DDBJ databases">
        <authorList>
            <person name="Varghese N."/>
            <person name="Submissions S."/>
        </authorList>
    </citation>
    <scope>NUCLEOTIDE SEQUENCE [LARGE SCALE GENOMIC DNA]</scope>
    <source>
        <strain evidence="2">DSM 2698</strain>
    </source>
</reference>
<evidence type="ECO:0000313" key="2">
    <source>
        <dbReference type="Proteomes" id="UP000199347"/>
    </source>
</evidence>
<dbReference type="Gene3D" id="3.90.550.10">
    <property type="entry name" value="Spore Coat Polysaccharide Biosynthesis Protein SpsA, Chain A"/>
    <property type="match status" value="1"/>
</dbReference>
<proteinExistence type="predicted"/>
<organism evidence="1 2">
    <name type="scientific">Afifella marina DSM 2698</name>
    <dbReference type="NCBI Taxonomy" id="1120955"/>
    <lineage>
        <taxon>Bacteria</taxon>
        <taxon>Pseudomonadati</taxon>
        <taxon>Pseudomonadota</taxon>
        <taxon>Alphaproteobacteria</taxon>
        <taxon>Hyphomicrobiales</taxon>
        <taxon>Afifellaceae</taxon>
        <taxon>Afifella</taxon>
    </lineage>
</organism>